<protein>
    <recommendedName>
        <fullName evidence="2">Gcp-like domain-containing protein</fullName>
    </recommendedName>
</protein>
<reference evidence="3 4" key="1">
    <citation type="submission" date="2024-02" db="EMBL/GenBank/DDBJ databases">
        <authorList>
            <person name="Chen Y."/>
            <person name="Shah S."/>
            <person name="Dougan E. K."/>
            <person name="Thang M."/>
            <person name="Chan C."/>
        </authorList>
    </citation>
    <scope>NUCLEOTIDE SEQUENCE [LARGE SCALE GENOMIC DNA]</scope>
</reference>
<keyword evidence="1" id="KW-0472">Membrane</keyword>
<gene>
    <name evidence="3" type="ORF">CCMP2556_LOCUS44956</name>
</gene>
<keyword evidence="1" id="KW-1133">Transmembrane helix</keyword>
<dbReference type="Proteomes" id="UP001642484">
    <property type="component" value="Unassembled WGS sequence"/>
</dbReference>
<dbReference type="InterPro" id="IPR000905">
    <property type="entry name" value="Gcp-like_dom"/>
</dbReference>
<evidence type="ECO:0000313" key="4">
    <source>
        <dbReference type="Proteomes" id="UP001642484"/>
    </source>
</evidence>
<evidence type="ECO:0000256" key="1">
    <source>
        <dbReference type="SAM" id="Phobius"/>
    </source>
</evidence>
<evidence type="ECO:0000259" key="2">
    <source>
        <dbReference type="Pfam" id="PF00814"/>
    </source>
</evidence>
<dbReference type="PANTHER" id="PTHR11735">
    <property type="entry name" value="TRNA N6-ADENOSINE THREONYLCARBAMOYLTRANSFERASE"/>
    <property type="match status" value="1"/>
</dbReference>
<name>A0ABP0R0Z2_9DINO</name>
<dbReference type="InterPro" id="IPR043129">
    <property type="entry name" value="ATPase_NBD"/>
</dbReference>
<feature type="transmembrane region" description="Helical" evidence="1">
    <location>
        <begin position="366"/>
        <end position="389"/>
    </location>
</feature>
<evidence type="ECO:0000313" key="3">
    <source>
        <dbReference type="EMBL" id="CAK9094227.1"/>
    </source>
</evidence>
<feature type="domain" description="Gcp-like" evidence="2">
    <location>
        <begin position="568"/>
        <end position="692"/>
    </location>
</feature>
<sequence length="699" mass="77384">MVAAIEKWKVGIPKMKAKVMSQEEFENFLEKSKTCLVFVKNLPEDCELDCSCTAPSQVYDRATALNHVALCKDWLASDPRQVATPFGARPDVDATEALGAALAHEAQRGDLFFLRGELGSGKTLFGKMFVSWSGPSVWENKSQVRLWTDGDEMVARSGQGAWRAGPVGEEKRWCQQAGAVDLSEVLEIEESFADALGRWALEGLRGEGRKRSAEPGPQQEKLDYKRATALPLRNSSAGDASDWMLGSLERTLQPCCLSRKCESSCSGRARVFFASDEDFVPSTLRADATGSFYPLKSKKQLEPDRRMCGDNSSSAVTFGCSGSSQATSLSSHQRVDDRFREHESFLQQQRLKAFKRRSEIEGRHGVIFRAVFFSLTWLLFAFVSQLVLLHSLRLIFNFMQGDEQAERALNLERQARREDGERLHPEQLFVFDKPGFLQPRKRMALPSLQFTWAATWWGIRVNQVKDSFGLRADDFIVEVAGVPLSELEEDVCEQTFQRYSHEGVQVLVEPSCSRWGSLPHMNVNFDSMCADIEALQLDYGAIDETVEEALRRAGISAAELSGVAVTVGQHVILGSTIDDSIGEAFDKTARVLGITQVPGGPHLERLAKDGDPKVHPLPKPLSKTRDKVLLEGCDYSFSGLKTAVRTLVEKELPSSKAAALSEEGLRKAQADIAAAFQKVAVQHLCERASRAAGCHRALA</sequence>
<comment type="caution">
    <text evidence="3">The sequence shown here is derived from an EMBL/GenBank/DDBJ whole genome shotgun (WGS) entry which is preliminary data.</text>
</comment>
<dbReference type="SUPFAM" id="SSF53067">
    <property type="entry name" value="Actin-like ATPase domain"/>
    <property type="match status" value="1"/>
</dbReference>
<dbReference type="Gene3D" id="3.30.420.40">
    <property type="match status" value="1"/>
</dbReference>
<proteinExistence type="predicted"/>
<accession>A0ABP0R0Z2</accession>
<keyword evidence="4" id="KW-1185">Reference proteome</keyword>
<dbReference type="PANTHER" id="PTHR11735:SF6">
    <property type="entry name" value="TRNA N6-ADENOSINE THREONYLCARBAMOYLTRANSFERASE, MITOCHONDRIAL"/>
    <property type="match status" value="1"/>
</dbReference>
<dbReference type="Pfam" id="PF00814">
    <property type="entry name" value="TsaD"/>
    <property type="match status" value="1"/>
</dbReference>
<organism evidence="3 4">
    <name type="scientific">Durusdinium trenchii</name>
    <dbReference type="NCBI Taxonomy" id="1381693"/>
    <lineage>
        <taxon>Eukaryota</taxon>
        <taxon>Sar</taxon>
        <taxon>Alveolata</taxon>
        <taxon>Dinophyceae</taxon>
        <taxon>Suessiales</taxon>
        <taxon>Symbiodiniaceae</taxon>
        <taxon>Durusdinium</taxon>
    </lineage>
</organism>
<keyword evidence="1" id="KW-0812">Transmembrane</keyword>
<dbReference type="EMBL" id="CAXAMN010025306">
    <property type="protein sequence ID" value="CAK9094227.1"/>
    <property type="molecule type" value="Genomic_DNA"/>
</dbReference>